<dbReference type="AlphaFoldDB" id="A0A2W5B812"/>
<feature type="transmembrane region" description="Helical" evidence="7">
    <location>
        <begin position="49"/>
        <end position="68"/>
    </location>
</feature>
<feature type="transmembrane region" description="Helical" evidence="7">
    <location>
        <begin position="323"/>
        <end position="345"/>
    </location>
</feature>
<evidence type="ECO:0000256" key="7">
    <source>
        <dbReference type="SAM" id="Phobius"/>
    </source>
</evidence>
<keyword evidence="2" id="KW-0813">Transport</keyword>
<evidence type="ECO:0000313" key="10">
    <source>
        <dbReference type="Proteomes" id="UP000249451"/>
    </source>
</evidence>
<dbReference type="Proteomes" id="UP000249451">
    <property type="component" value="Unassembled WGS sequence"/>
</dbReference>
<keyword evidence="3" id="KW-1003">Cell membrane</keyword>
<reference evidence="9 10" key="1">
    <citation type="submission" date="2017-11" db="EMBL/GenBank/DDBJ databases">
        <title>Infants hospitalized years apart are colonized by the same room-sourced microbial strains.</title>
        <authorList>
            <person name="Brooks B."/>
            <person name="Olm M.R."/>
            <person name="Firek B.A."/>
            <person name="Baker R."/>
            <person name="Thomas B.C."/>
            <person name="Morowitz M.J."/>
            <person name="Banfield J.F."/>
        </authorList>
    </citation>
    <scope>NUCLEOTIDE SEQUENCE [LARGE SCALE GENOMIC DNA]</scope>
    <source>
        <strain evidence="9">S2_012_000_R3_87</strain>
    </source>
</reference>
<evidence type="ECO:0000259" key="8">
    <source>
        <dbReference type="PROSITE" id="PS50850"/>
    </source>
</evidence>
<evidence type="ECO:0000256" key="5">
    <source>
        <dbReference type="ARBA" id="ARBA00022989"/>
    </source>
</evidence>
<name>A0A2W5B812_9CORY</name>
<proteinExistence type="predicted"/>
<dbReference type="Pfam" id="PF05977">
    <property type="entry name" value="MFS_3"/>
    <property type="match status" value="1"/>
</dbReference>
<sequence>MRQLLVDTTPLKVPEFRRLWQANIVTVIGAQLNIIAVPAHIYALTGSSAYVGLASLCGFVPLVVFGLYGGSLADNMDRRTLLHITTTGMILSAAGFWVFAATGGASVWPLLALFAVQQGFFAVNQPTRVAIIATLVGRQQIAAATSLNMTVQQTGAIVGPVLGGMLIPILGFSWLYFLDFMALFATLYAVHRLPALPPRTTDDGQPAKAGIASVIDGFRFLLTQPIILMTFAIDLIAMVFGSPRALIPQMSAEDFGEQASGGIMYALLFAALPVGAVLGGLFSGVVTKIERRGLGVTCFVGLWGVAILVMGLAVSAANGTVGLWAAVALLAFAAGGAADMFSAVLRSTMLQEAATDEVRGRVQSVFFVVVVGGPRIADGLHGWAGSHYPAGTVTAAGGGLVIIGTIVMLLVVPRFLTWTPAAALENIEAEHHGDAAQGIQKEGS</sequence>
<evidence type="ECO:0000256" key="6">
    <source>
        <dbReference type="ARBA" id="ARBA00023136"/>
    </source>
</evidence>
<dbReference type="PANTHER" id="PTHR23513:SF9">
    <property type="entry name" value="ENTEROBACTIN EXPORTER ENTS"/>
    <property type="match status" value="1"/>
</dbReference>
<feature type="transmembrane region" description="Helical" evidence="7">
    <location>
        <begin position="262"/>
        <end position="282"/>
    </location>
</feature>
<feature type="transmembrane region" description="Helical" evidence="7">
    <location>
        <begin position="165"/>
        <end position="190"/>
    </location>
</feature>
<comment type="subcellular location">
    <subcellularLocation>
        <location evidence="1">Cell inner membrane</location>
        <topology evidence="1">Multi-pass membrane protein</topology>
    </subcellularLocation>
</comment>
<organism evidence="9 10">
    <name type="scientific">Corynebacterium urealyticum</name>
    <dbReference type="NCBI Taxonomy" id="43771"/>
    <lineage>
        <taxon>Bacteria</taxon>
        <taxon>Bacillati</taxon>
        <taxon>Actinomycetota</taxon>
        <taxon>Actinomycetes</taxon>
        <taxon>Mycobacteriales</taxon>
        <taxon>Corynebacteriaceae</taxon>
        <taxon>Corynebacterium</taxon>
    </lineage>
</organism>
<comment type="caution">
    <text evidence="9">The sequence shown here is derived from an EMBL/GenBank/DDBJ whole genome shotgun (WGS) entry which is preliminary data.</text>
</comment>
<feature type="transmembrane region" description="Helical" evidence="7">
    <location>
        <begin position="20"/>
        <end position="43"/>
    </location>
</feature>
<gene>
    <name evidence="9" type="ORF">DI609_01805</name>
</gene>
<protein>
    <submittedName>
        <fullName evidence="9">MFS transporter</fullName>
    </submittedName>
</protein>
<dbReference type="Gene3D" id="1.20.1250.20">
    <property type="entry name" value="MFS general substrate transporter like domains"/>
    <property type="match status" value="1"/>
</dbReference>
<evidence type="ECO:0000313" key="9">
    <source>
        <dbReference type="EMBL" id="PZP02911.1"/>
    </source>
</evidence>
<dbReference type="InterPro" id="IPR036259">
    <property type="entry name" value="MFS_trans_sf"/>
</dbReference>
<feature type="transmembrane region" description="Helical" evidence="7">
    <location>
        <begin position="390"/>
        <end position="412"/>
    </location>
</feature>
<feature type="transmembrane region" description="Helical" evidence="7">
    <location>
        <begin position="220"/>
        <end position="242"/>
    </location>
</feature>
<keyword evidence="6 7" id="KW-0472">Membrane</keyword>
<dbReference type="GO" id="GO:0022857">
    <property type="term" value="F:transmembrane transporter activity"/>
    <property type="evidence" value="ECO:0007669"/>
    <property type="project" value="InterPro"/>
</dbReference>
<evidence type="ECO:0000256" key="3">
    <source>
        <dbReference type="ARBA" id="ARBA00022475"/>
    </source>
</evidence>
<evidence type="ECO:0000256" key="2">
    <source>
        <dbReference type="ARBA" id="ARBA00022448"/>
    </source>
</evidence>
<dbReference type="PANTHER" id="PTHR23513">
    <property type="entry name" value="INTEGRAL MEMBRANE EFFLUX PROTEIN-RELATED"/>
    <property type="match status" value="1"/>
</dbReference>
<keyword evidence="5 7" id="KW-1133">Transmembrane helix</keyword>
<dbReference type="SUPFAM" id="SSF103473">
    <property type="entry name" value="MFS general substrate transporter"/>
    <property type="match status" value="1"/>
</dbReference>
<dbReference type="EMBL" id="QFNY01000023">
    <property type="protein sequence ID" value="PZP02911.1"/>
    <property type="molecule type" value="Genomic_DNA"/>
</dbReference>
<accession>A0A2W5B812</accession>
<feature type="domain" description="Major facilitator superfamily (MFS) profile" evidence="8">
    <location>
        <begin position="1"/>
        <end position="416"/>
    </location>
</feature>
<dbReference type="PROSITE" id="PS50850">
    <property type="entry name" value="MFS"/>
    <property type="match status" value="1"/>
</dbReference>
<evidence type="ECO:0000256" key="1">
    <source>
        <dbReference type="ARBA" id="ARBA00004429"/>
    </source>
</evidence>
<feature type="transmembrane region" description="Helical" evidence="7">
    <location>
        <begin position="294"/>
        <end position="317"/>
    </location>
</feature>
<dbReference type="GO" id="GO:0005886">
    <property type="term" value="C:plasma membrane"/>
    <property type="evidence" value="ECO:0007669"/>
    <property type="project" value="UniProtKB-SubCell"/>
</dbReference>
<evidence type="ECO:0000256" key="4">
    <source>
        <dbReference type="ARBA" id="ARBA00022692"/>
    </source>
</evidence>
<keyword evidence="4 7" id="KW-0812">Transmembrane</keyword>
<dbReference type="CDD" id="cd06173">
    <property type="entry name" value="MFS_MefA_like"/>
    <property type="match status" value="1"/>
</dbReference>
<dbReference type="InterPro" id="IPR010290">
    <property type="entry name" value="TM_effector"/>
</dbReference>
<feature type="transmembrane region" description="Helical" evidence="7">
    <location>
        <begin position="365"/>
        <end position="384"/>
    </location>
</feature>
<dbReference type="InterPro" id="IPR020846">
    <property type="entry name" value="MFS_dom"/>
</dbReference>